<keyword evidence="5" id="KW-1185">Reference proteome</keyword>
<protein>
    <recommendedName>
        <fullName evidence="3">N-acetyltransferase domain-containing protein</fullName>
    </recommendedName>
</protein>
<organism evidence="4 5">
    <name type="scientific">Prosthecodimorpha hirschii</name>
    <dbReference type="NCBI Taxonomy" id="665126"/>
    <lineage>
        <taxon>Bacteria</taxon>
        <taxon>Pseudomonadati</taxon>
        <taxon>Pseudomonadota</taxon>
        <taxon>Alphaproteobacteria</taxon>
        <taxon>Hyphomicrobiales</taxon>
        <taxon>Ancalomicrobiaceae</taxon>
        <taxon>Prosthecodimorpha</taxon>
    </lineage>
</organism>
<dbReference type="STRING" id="665126.ABB55_09510"/>
<dbReference type="GO" id="GO:0016747">
    <property type="term" value="F:acyltransferase activity, transferring groups other than amino-acyl groups"/>
    <property type="evidence" value="ECO:0007669"/>
    <property type="project" value="InterPro"/>
</dbReference>
<dbReference type="PROSITE" id="PS51186">
    <property type="entry name" value="GNAT"/>
    <property type="match status" value="1"/>
</dbReference>
<dbReference type="Pfam" id="PF00583">
    <property type="entry name" value="Acetyltransf_1"/>
    <property type="match status" value="1"/>
</dbReference>
<dbReference type="InterPro" id="IPR000182">
    <property type="entry name" value="GNAT_dom"/>
</dbReference>
<evidence type="ECO:0000256" key="2">
    <source>
        <dbReference type="ARBA" id="ARBA00023315"/>
    </source>
</evidence>
<dbReference type="AlphaFoldDB" id="A0A0P6VWQ7"/>
<dbReference type="PANTHER" id="PTHR43877">
    <property type="entry name" value="AMINOALKYLPHOSPHONATE N-ACETYLTRANSFERASE-RELATED-RELATED"/>
    <property type="match status" value="1"/>
</dbReference>
<proteinExistence type="predicted"/>
<dbReference type="Gene3D" id="3.40.630.30">
    <property type="match status" value="1"/>
</dbReference>
<evidence type="ECO:0000313" key="4">
    <source>
        <dbReference type="EMBL" id="KPL55779.1"/>
    </source>
</evidence>
<evidence type="ECO:0000259" key="3">
    <source>
        <dbReference type="PROSITE" id="PS51186"/>
    </source>
</evidence>
<reference evidence="4 5" key="1">
    <citation type="submission" date="2015-09" db="EMBL/GenBank/DDBJ databases">
        <authorList>
            <person name="Jackson K.R."/>
            <person name="Lunt B.L."/>
            <person name="Fisher J.N.B."/>
            <person name="Gardner A.V."/>
            <person name="Bailey M.E."/>
            <person name="Deus L.M."/>
            <person name="Earl A.S."/>
            <person name="Gibby P.D."/>
            <person name="Hartmann K.A."/>
            <person name="Liu J.E."/>
            <person name="Manci A.M."/>
            <person name="Nielsen D.A."/>
            <person name="Solomon M.B."/>
            <person name="Breakwell D.P."/>
            <person name="Burnett S.H."/>
            <person name="Grose J.H."/>
        </authorList>
    </citation>
    <scope>NUCLEOTIDE SEQUENCE [LARGE SCALE GENOMIC DNA]</scope>
    <source>
        <strain evidence="4 5">16</strain>
    </source>
</reference>
<comment type="caution">
    <text evidence="4">The sequence shown here is derived from an EMBL/GenBank/DDBJ whole genome shotgun (WGS) entry which is preliminary data.</text>
</comment>
<keyword evidence="2" id="KW-0012">Acyltransferase</keyword>
<dbReference type="InterPro" id="IPR050832">
    <property type="entry name" value="Bact_Acetyltransf"/>
</dbReference>
<keyword evidence="1" id="KW-0808">Transferase</keyword>
<dbReference type="PANTHER" id="PTHR43877:SF2">
    <property type="entry name" value="AMINOALKYLPHOSPHONATE N-ACETYLTRANSFERASE-RELATED"/>
    <property type="match status" value="1"/>
</dbReference>
<feature type="domain" description="N-acetyltransferase" evidence="3">
    <location>
        <begin position="25"/>
        <end position="169"/>
    </location>
</feature>
<evidence type="ECO:0000313" key="5">
    <source>
        <dbReference type="Proteomes" id="UP000048984"/>
    </source>
</evidence>
<gene>
    <name evidence="4" type="ORF">ABB55_09510</name>
</gene>
<evidence type="ECO:0000256" key="1">
    <source>
        <dbReference type="ARBA" id="ARBA00022679"/>
    </source>
</evidence>
<sequence>MRIAREDPGAADVIALLAAGEAHSASLHPAESNHHLDLDGLRAASVRFFVARDEALHGLEPEARPRLAGQAARSGTALATAAIVLYDGWAEVKRMWVEPEARGRGLSRRLLAALEAEAAAQGIGLLRLETGIASAEALGLYRSAGFVECPPFADYRPDPNSVFMERRLPVPPGRG</sequence>
<dbReference type="Proteomes" id="UP000048984">
    <property type="component" value="Unassembled WGS sequence"/>
</dbReference>
<name>A0A0P6VWQ7_9HYPH</name>
<dbReference type="InterPro" id="IPR016181">
    <property type="entry name" value="Acyl_CoA_acyltransferase"/>
</dbReference>
<dbReference type="EMBL" id="LJYW01000001">
    <property type="protein sequence ID" value="KPL55779.1"/>
    <property type="molecule type" value="Genomic_DNA"/>
</dbReference>
<accession>A0A0P6VWQ7</accession>
<dbReference type="SUPFAM" id="SSF55729">
    <property type="entry name" value="Acyl-CoA N-acyltransferases (Nat)"/>
    <property type="match status" value="1"/>
</dbReference>
<reference evidence="4 5" key="2">
    <citation type="submission" date="2015-10" db="EMBL/GenBank/DDBJ databases">
        <title>Draft Genome Sequence of Prosthecomicrobium hirschii ATCC 27832.</title>
        <authorList>
            <person name="Daniel J."/>
            <person name="Givan S.A."/>
            <person name="Brun Y.V."/>
            <person name="Brown P.J."/>
        </authorList>
    </citation>
    <scope>NUCLEOTIDE SEQUENCE [LARGE SCALE GENOMIC DNA]</scope>
    <source>
        <strain evidence="4 5">16</strain>
    </source>
</reference>